<evidence type="ECO:0000313" key="19">
    <source>
        <dbReference type="Proteomes" id="UP001501047"/>
    </source>
</evidence>
<evidence type="ECO:0000256" key="9">
    <source>
        <dbReference type="ARBA" id="ARBA00022722"/>
    </source>
</evidence>
<name>A0ABP3VXF8_CLOSU</name>
<dbReference type="SUPFAM" id="SSF53098">
    <property type="entry name" value="Ribonuclease H-like"/>
    <property type="match status" value="1"/>
</dbReference>
<dbReference type="InterPro" id="IPR012337">
    <property type="entry name" value="RNaseH-like_sf"/>
</dbReference>
<feature type="binding site" evidence="14 15">
    <location>
        <position position="181"/>
    </location>
    <ligand>
        <name>a divalent metal cation</name>
        <dbReference type="ChEBI" id="CHEBI:60240"/>
    </ligand>
</feature>
<dbReference type="InterPro" id="IPR036397">
    <property type="entry name" value="RNaseH_sf"/>
</dbReference>
<protein>
    <recommendedName>
        <fullName evidence="7 14">Ribonuclease HII</fullName>
        <shortName evidence="14">RNase HII</shortName>
        <ecNumber evidence="6 14">3.1.26.4</ecNumber>
    </recommendedName>
</protein>
<evidence type="ECO:0000256" key="13">
    <source>
        <dbReference type="ARBA" id="ARBA00023211"/>
    </source>
</evidence>
<evidence type="ECO:0000256" key="2">
    <source>
        <dbReference type="ARBA" id="ARBA00001946"/>
    </source>
</evidence>
<dbReference type="InterPro" id="IPR024567">
    <property type="entry name" value="RNase_HII/HIII_dom"/>
</dbReference>
<keyword evidence="13 14" id="KW-0464">Manganese</keyword>
<comment type="subcellular location">
    <subcellularLocation>
        <location evidence="4 14">Cytoplasm</location>
    </subcellularLocation>
</comment>
<dbReference type="Pfam" id="PF01351">
    <property type="entry name" value="RNase_HII"/>
    <property type="match status" value="1"/>
</dbReference>
<accession>A0ABP3VXF8</accession>
<dbReference type="PROSITE" id="PS51975">
    <property type="entry name" value="RNASE_H_2"/>
    <property type="match status" value="1"/>
</dbReference>
<proteinExistence type="inferred from homology"/>
<feature type="binding site" evidence="14 15">
    <location>
        <position position="88"/>
    </location>
    <ligand>
        <name>a divalent metal cation</name>
        <dbReference type="ChEBI" id="CHEBI:60240"/>
    </ligand>
</feature>
<keyword evidence="12 14" id="KW-0378">Hydrolase</keyword>
<evidence type="ECO:0000256" key="6">
    <source>
        <dbReference type="ARBA" id="ARBA00012180"/>
    </source>
</evidence>
<keyword evidence="10 14" id="KW-0479">Metal-binding</keyword>
<evidence type="ECO:0000256" key="15">
    <source>
        <dbReference type="PROSITE-ProRule" id="PRU01319"/>
    </source>
</evidence>
<keyword evidence="19" id="KW-1185">Reference proteome</keyword>
<gene>
    <name evidence="14" type="primary">rnhB</name>
    <name evidence="18" type="ORF">GCM10008908_09530</name>
</gene>
<dbReference type="PANTHER" id="PTHR10954">
    <property type="entry name" value="RIBONUCLEASE H2 SUBUNIT A"/>
    <property type="match status" value="1"/>
</dbReference>
<keyword evidence="9 14" id="KW-0540">Nuclease</keyword>
<feature type="domain" description="RNase H type-2" evidence="17">
    <location>
        <begin position="81"/>
        <end position="267"/>
    </location>
</feature>
<evidence type="ECO:0000256" key="8">
    <source>
        <dbReference type="ARBA" id="ARBA00022490"/>
    </source>
</evidence>
<comment type="similarity">
    <text evidence="5 14 16">Belongs to the RNase HII family.</text>
</comment>
<evidence type="ECO:0000256" key="12">
    <source>
        <dbReference type="ARBA" id="ARBA00022801"/>
    </source>
</evidence>
<evidence type="ECO:0000259" key="17">
    <source>
        <dbReference type="PROSITE" id="PS51975"/>
    </source>
</evidence>
<comment type="function">
    <text evidence="3 14 16">Endonuclease that specifically degrades the RNA of RNA-DNA hybrids.</text>
</comment>
<dbReference type="NCBIfam" id="NF000595">
    <property type="entry name" value="PRK00015.1-3"/>
    <property type="match status" value="1"/>
</dbReference>
<comment type="caution">
    <text evidence="18">The sequence shown here is derived from an EMBL/GenBank/DDBJ whole genome shotgun (WGS) entry which is preliminary data.</text>
</comment>
<dbReference type="Gene3D" id="3.30.420.10">
    <property type="entry name" value="Ribonuclease H-like superfamily/Ribonuclease H"/>
    <property type="match status" value="1"/>
</dbReference>
<dbReference type="EMBL" id="BAAACI010000001">
    <property type="protein sequence ID" value="GAA0768784.1"/>
    <property type="molecule type" value="Genomic_DNA"/>
</dbReference>
<evidence type="ECO:0000256" key="1">
    <source>
        <dbReference type="ARBA" id="ARBA00000077"/>
    </source>
</evidence>
<dbReference type="CDD" id="cd07182">
    <property type="entry name" value="RNase_HII_bacteria_HII_like"/>
    <property type="match status" value="1"/>
</dbReference>
<evidence type="ECO:0000256" key="7">
    <source>
        <dbReference type="ARBA" id="ARBA00019179"/>
    </source>
</evidence>
<feature type="binding site" evidence="14 15">
    <location>
        <position position="87"/>
    </location>
    <ligand>
        <name>a divalent metal cation</name>
        <dbReference type="ChEBI" id="CHEBI:60240"/>
    </ligand>
</feature>
<keyword evidence="11 14" id="KW-0255">Endonuclease</keyword>
<dbReference type="HAMAP" id="MF_00052_B">
    <property type="entry name" value="RNase_HII_B"/>
    <property type="match status" value="1"/>
</dbReference>
<evidence type="ECO:0000256" key="3">
    <source>
        <dbReference type="ARBA" id="ARBA00004065"/>
    </source>
</evidence>
<evidence type="ECO:0000256" key="11">
    <source>
        <dbReference type="ARBA" id="ARBA00022759"/>
    </source>
</evidence>
<evidence type="ECO:0000256" key="4">
    <source>
        <dbReference type="ARBA" id="ARBA00004496"/>
    </source>
</evidence>
<dbReference type="Proteomes" id="UP001501047">
    <property type="component" value="Unassembled WGS sequence"/>
</dbReference>
<keyword evidence="8 14" id="KW-0963">Cytoplasm</keyword>
<dbReference type="InterPro" id="IPR001352">
    <property type="entry name" value="RNase_HII/HIII"/>
</dbReference>
<evidence type="ECO:0000256" key="14">
    <source>
        <dbReference type="HAMAP-Rule" id="MF_00052"/>
    </source>
</evidence>
<comment type="cofactor">
    <cofactor evidence="2">
        <name>Mg(2+)</name>
        <dbReference type="ChEBI" id="CHEBI:18420"/>
    </cofactor>
</comment>
<evidence type="ECO:0000313" key="18">
    <source>
        <dbReference type="EMBL" id="GAA0768784.1"/>
    </source>
</evidence>
<evidence type="ECO:0000256" key="16">
    <source>
        <dbReference type="RuleBase" id="RU003515"/>
    </source>
</evidence>
<evidence type="ECO:0000256" key="10">
    <source>
        <dbReference type="ARBA" id="ARBA00022723"/>
    </source>
</evidence>
<comment type="cofactor">
    <cofactor evidence="14 15">
        <name>Mn(2+)</name>
        <dbReference type="ChEBI" id="CHEBI:29035"/>
    </cofactor>
    <cofactor evidence="14 15">
        <name>Mg(2+)</name>
        <dbReference type="ChEBI" id="CHEBI:18420"/>
    </cofactor>
    <text evidence="14 15">Manganese or magnesium. Binds 1 divalent metal ion per monomer in the absence of substrate. May bind a second metal ion after substrate binding.</text>
</comment>
<dbReference type="NCBIfam" id="NF000594">
    <property type="entry name" value="PRK00015.1-1"/>
    <property type="match status" value="1"/>
</dbReference>
<dbReference type="EC" id="3.1.26.4" evidence="6 14"/>
<organism evidence="18 19">
    <name type="scientific">Clostridium subterminale</name>
    <dbReference type="NCBI Taxonomy" id="1550"/>
    <lineage>
        <taxon>Bacteria</taxon>
        <taxon>Bacillati</taxon>
        <taxon>Bacillota</taxon>
        <taxon>Clostridia</taxon>
        <taxon>Eubacteriales</taxon>
        <taxon>Clostridiaceae</taxon>
        <taxon>Clostridium</taxon>
    </lineage>
</organism>
<dbReference type="InterPro" id="IPR022898">
    <property type="entry name" value="RNase_HII"/>
</dbReference>
<comment type="catalytic activity">
    <reaction evidence="1 14 15 16">
        <text>Endonucleolytic cleavage to 5'-phosphomonoester.</text>
        <dbReference type="EC" id="3.1.26.4"/>
    </reaction>
</comment>
<reference evidence="19" key="1">
    <citation type="journal article" date="2019" name="Int. J. Syst. Evol. Microbiol.">
        <title>The Global Catalogue of Microorganisms (GCM) 10K type strain sequencing project: providing services to taxonomists for standard genome sequencing and annotation.</title>
        <authorList>
            <consortium name="The Broad Institute Genomics Platform"/>
            <consortium name="The Broad Institute Genome Sequencing Center for Infectious Disease"/>
            <person name="Wu L."/>
            <person name="Ma J."/>
        </authorList>
    </citation>
    <scope>NUCLEOTIDE SEQUENCE [LARGE SCALE GENOMIC DNA]</scope>
    <source>
        <strain evidence="19">JCM 1417</strain>
    </source>
</reference>
<dbReference type="PANTHER" id="PTHR10954:SF18">
    <property type="entry name" value="RIBONUCLEASE HII"/>
    <property type="match status" value="1"/>
</dbReference>
<sequence>MKEIKTMRFNDIKSSVRGFMSLKDVGSHEVDYETIYQVLNKDHRKNVRALGETVKKYVEHYKNEYARVEKLYDFDKSYGYDIVAGVDEVGRGPLAGPIVAAAVVLDNNSRDLILRINDSKKLTKEVREELSEIIKKEAISYSIALKTNREIDKKGIGFCNNEIFKMAVDELNVTPDIVLSDGYTIREFNLRNEAVIKGDTKSAAIACASIIAKVYRDNMMEEYGKKYTKYYFNKNVGYGTKEHIDAIIHHGSCPIHRESFIKNILNK</sequence>
<evidence type="ECO:0000256" key="5">
    <source>
        <dbReference type="ARBA" id="ARBA00007383"/>
    </source>
</evidence>